<dbReference type="RefSeq" id="WP_183774305.1">
    <property type="nucleotide sequence ID" value="NZ_JACHFW010000008.1"/>
</dbReference>
<dbReference type="NCBIfam" id="NF007714">
    <property type="entry name" value="PRK10410.1-2"/>
    <property type="match status" value="1"/>
</dbReference>
<reference evidence="1 2" key="1">
    <citation type="submission" date="2020-08" db="EMBL/GenBank/DDBJ databases">
        <title>Genomic Encyclopedia of Type Strains, Phase IV (KMG-IV): sequencing the most valuable type-strain genomes for metagenomic binning, comparative biology and taxonomic classification.</title>
        <authorList>
            <person name="Goeker M."/>
        </authorList>
    </citation>
    <scope>NUCLEOTIDE SEQUENCE [LARGE SCALE GENOMIC DNA]</scope>
    <source>
        <strain evidence="1 2">DSM 106146</strain>
    </source>
</reference>
<organism evidence="1 2">
    <name type="scientific">Catenibacillus scindens</name>
    <dbReference type="NCBI Taxonomy" id="673271"/>
    <lineage>
        <taxon>Bacteria</taxon>
        <taxon>Bacillati</taxon>
        <taxon>Bacillota</taxon>
        <taxon>Clostridia</taxon>
        <taxon>Lachnospirales</taxon>
        <taxon>Lachnospiraceae</taxon>
        <taxon>Catenibacillus</taxon>
    </lineage>
</organism>
<comment type="caution">
    <text evidence="1">The sequence shown here is derived from an EMBL/GenBank/DDBJ whole genome shotgun (WGS) entry which is preliminary data.</text>
</comment>
<evidence type="ECO:0008006" key="3">
    <source>
        <dbReference type="Google" id="ProtNLM"/>
    </source>
</evidence>
<sequence length="118" mass="13737">MVKGADSPEIAKKREQEKATMEIMVRIYCRGSRHKRTGELCPECEALLSYANSRTDSCPFMETKTFCSACKVHCYSPKMQEKVRQIMRYSGPRMLFVHPVIALRHMKITLQNRRKSHV</sequence>
<dbReference type="Proteomes" id="UP000543642">
    <property type="component" value="Unassembled WGS sequence"/>
</dbReference>
<proteinExistence type="predicted"/>
<keyword evidence="2" id="KW-1185">Reference proteome</keyword>
<dbReference type="EMBL" id="JACHFW010000008">
    <property type="protein sequence ID" value="MBB5265013.1"/>
    <property type="molecule type" value="Genomic_DNA"/>
</dbReference>
<dbReference type="Pfam" id="PF11756">
    <property type="entry name" value="YgbA_NO"/>
    <property type="match status" value="1"/>
</dbReference>
<protein>
    <recommendedName>
        <fullName evidence="3">Nitrous oxide-stimulated promoter family protein</fullName>
    </recommendedName>
</protein>
<dbReference type="AlphaFoldDB" id="A0A7W8M594"/>
<gene>
    <name evidence="1" type="ORF">HNP82_002152</name>
</gene>
<dbReference type="InterPro" id="IPR020483">
    <property type="entry name" value="Uncharacterised_YgbA"/>
</dbReference>
<name>A0A7W8M594_9FIRM</name>
<accession>A0A7W8M594</accession>
<evidence type="ECO:0000313" key="2">
    <source>
        <dbReference type="Proteomes" id="UP000543642"/>
    </source>
</evidence>
<evidence type="ECO:0000313" key="1">
    <source>
        <dbReference type="EMBL" id="MBB5265013.1"/>
    </source>
</evidence>